<dbReference type="EMBL" id="LYVF01000066">
    <property type="protein sequence ID" value="OAT85310.1"/>
    <property type="molecule type" value="Genomic_DNA"/>
</dbReference>
<dbReference type="OrthoDB" id="1683055at2"/>
<comment type="caution">
    <text evidence="1">The sequence shown here is derived from an EMBL/GenBank/DDBJ whole genome shotgun (WGS) entry which is preliminary data.</text>
</comment>
<evidence type="ECO:0000313" key="1">
    <source>
        <dbReference type="EMBL" id="OAT85310.1"/>
    </source>
</evidence>
<accession>A0A1B7LGW2</accession>
<keyword evidence="2" id="KW-1185">Reference proteome</keyword>
<gene>
    <name evidence="1" type="ORF">A6M21_17340</name>
</gene>
<evidence type="ECO:0000313" key="2">
    <source>
        <dbReference type="Proteomes" id="UP000078532"/>
    </source>
</evidence>
<dbReference type="STRING" id="1838280.A6M21_17340"/>
<protein>
    <submittedName>
        <fullName evidence="1">Uncharacterized protein</fullName>
    </submittedName>
</protein>
<dbReference type="Proteomes" id="UP000078532">
    <property type="component" value="Unassembled WGS sequence"/>
</dbReference>
<name>A0A1B7LGW2_9FIRM</name>
<dbReference type="RefSeq" id="WP_066666912.1">
    <property type="nucleotide sequence ID" value="NZ_LYVF01000066.1"/>
</dbReference>
<dbReference type="AlphaFoldDB" id="A0A1B7LGW2"/>
<proteinExistence type="predicted"/>
<organism evidence="1 2">
    <name type="scientific">Desulfotomaculum copahuensis</name>
    <dbReference type="NCBI Taxonomy" id="1838280"/>
    <lineage>
        <taxon>Bacteria</taxon>
        <taxon>Bacillati</taxon>
        <taxon>Bacillota</taxon>
        <taxon>Clostridia</taxon>
        <taxon>Eubacteriales</taxon>
        <taxon>Desulfotomaculaceae</taxon>
        <taxon>Desulfotomaculum</taxon>
    </lineage>
</organism>
<sequence>MSDVQAAQLMERGRLTGLQVTEPAAKFGTITPPMAFPVAPAFTTLATVTIFVDDTTDRVWLNGTVGWYASFTAVGTVEATFQILRGTTVVYQIRQAITSSTAIPAPPPALVYNIANLEHIDDTPVTAPGNVTYTLQAQASAAGAFTSGPVTLTAAEIEPNAVL</sequence>
<reference evidence="1 2" key="1">
    <citation type="submission" date="2016-04" db="EMBL/GenBank/DDBJ databases">
        <authorList>
            <person name="Evans L.H."/>
            <person name="Alamgir A."/>
            <person name="Owens N."/>
            <person name="Weber N.D."/>
            <person name="Virtaneva K."/>
            <person name="Barbian K."/>
            <person name="Babar A."/>
            <person name="Rosenke K."/>
        </authorList>
    </citation>
    <scope>NUCLEOTIDE SEQUENCE [LARGE SCALE GENOMIC DNA]</scope>
    <source>
        <strain evidence="1 2">LMa1</strain>
    </source>
</reference>